<comment type="caution">
    <text evidence="2">The sequence shown here is derived from an EMBL/GenBank/DDBJ whole genome shotgun (WGS) entry which is preliminary data.</text>
</comment>
<protein>
    <submittedName>
        <fullName evidence="2">ThuA domain-containing protein</fullName>
    </submittedName>
</protein>
<feature type="domain" description="ThuA-like" evidence="1">
    <location>
        <begin position="5"/>
        <end position="207"/>
    </location>
</feature>
<evidence type="ECO:0000313" key="3">
    <source>
        <dbReference type="Proteomes" id="UP001596044"/>
    </source>
</evidence>
<dbReference type="InterPro" id="IPR029062">
    <property type="entry name" value="Class_I_gatase-like"/>
</dbReference>
<dbReference type="PANTHER" id="PTHR40469">
    <property type="entry name" value="SECRETED GLYCOSYL HYDROLASE"/>
    <property type="match status" value="1"/>
</dbReference>
<dbReference type="Gene3D" id="3.40.50.880">
    <property type="match status" value="1"/>
</dbReference>
<gene>
    <name evidence="2" type="ORF">ACFPOG_25280</name>
</gene>
<evidence type="ECO:0000259" key="1">
    <source>
        <dbReference type="Pfam" id="PF06283"/>
    </source>
</evidence>
<dbReference type="RefSeq" id="WP_270881416.1">
    <property type="nucleotide sequence ID" value="NZ_JAQFVF010000050.1"/>
</dbReference>
<accession>A0ABW0KE14</accession>
<dbReference type="InterPro" id="IPR029010">
    <property type="entry name" value="ThuA-like"/>
</dbReference>
<name>A0ABW0KE14_9BACL</name>
<dbReference type="Pfam" id="PF06283">
    <property type="entry name" value="ThuA"/>
    <property type="match status" value="1"/>
</dbReference>
<dbReference type="PANTHER" id="PTHR40469:SF2">
    <property type="entry name" value="GALACTOSE-BINDING DOMAIN-LIKE SUPERFAMILY PROTEIN"/>
    <property type="match status" value="1"/>
</dbReference>
<evidence type="ECO:0000313" key="2">
    <source>
        <dbReference type="EMBL" id="MFC5451520.1"/>
    </source>
</evidence>
<dbReference type="Proteomes" id="UP001596044">
    <property type="component" value="Unassembled WGS sequence"/>
</dbReference>
<organism evidence="2 3">
    <name type="scientific">Paenibacillus aestuarii</name>
    <dbReference type="NCBI Taxonomy" id="516965"/>
    <lineage>
        <taxon>Bacteria</taxon>
        <taxon>Bacillati</taxon>
        <taxon>Bacillota</taxon>
        <taxon>Bacilli</taxon>
        <taxon>Bacillales</taxon>
        <taxon>Paenibacillaceae</taxon>
        <taxon>Paenibacillus</taxon>
    </lineage>
</organism>
<proteinExistence type="predicted"/>
<sequence>MSKQALIVWGGWDGHQPEEVAGIFGGVLREEGFQVEISNTLDSFKDAERLASVDLIVPVWTMGTIEKEQLAPLLAAVKEGGTGIAGCHGGMADSFRNEVEYQYMVGGQWVAHPGNDGVTYTVRIKNQEQPLTSGIEDFVVVSEKYYMHVDPAIQVHAVTDFGDVEMPVVWTKTYGNGKVYYNSLGHQANIVRMPQTLELMRRGMLWAAR</sequence>
<keyword evidence="3" id="KW-1185">Reference proteome</keyword>
<reference evidence="3" key="1">
    <citation type="journal article" date="2019" name="Int. J. Syst. Evol. Microbiol.">
        <title>The Global Catalogue of Microorganisms (GCM) 10K type strain sequencing project: providing services to taxonomists for standard genome sequencing and annotation.</title>
        <authorList>
            <consortium name="The Broad Institute Genomics Platform"/>
            <consortium name="The Broad Institute Genome Sequencing Center for Infectious Disease"/>
            <person name="Wu L."/>
            <person name="Ma J."/>
        </authorList>
    </citation>
    <scope>NUCLEOTIDE SEQUENCE [LARGE SCALE GENOMIC DNA]</scope>
    <source>
        <strain evidence="3">KACC 11904</strain>
    </source>
</reference>
<dbReference type="SUPFAM" id="SSF52317">
    <property type="entry name" value="Class I glutamine amidotransferase-like"/>
    <property type="match status" value="1"/>
</dbReference>
<dbReference type="EMBL" id="JBHSMJ010000037">
    <property type="protein sequence ID" value="MFC5451520.1"/>
    <property type="molecule type" value="Genomic_DNA"/>
</dbReference>